<reference evidence="2 3" key="1">
    <citation type="submission" date="2008-08" db="EMBL/GenBank/DDBJ databases">
        <authorList>
            <person name="Madupu R."/>
            <person name="Durkin A.S."/>
            <person name="Torralba M."/>
            <person name="Methe B."/>
            <person name="Sutton G.G."/>
            <person name="Strausberg R.L."/>
            <person name="Nelson K.E."/>
        </authorList>
    </citation>
    <scope>NUCLEOTIDE SEQUENCE [LARGE SCALE GENOMIC DNA]</scope>
    <source>
        <strain evidence="2 3">RM3267</strain>
    </source>
</reference>
<organism evidence="2 3">
    <name type="scientific">Campylobacter rectus RM3267</name>
    <dbReference type="NCBI Taxonomy" id="553218"/>
    <lineage>
        <taxon>Bacteria</taxon>
        <taxon>Pseudomonadati</taxon>
        <taxon>Campylobacterota</taxon>
        <taxon>Epsilonproteobacteria</taxon>
        <taxon>Campylobacterales</taxon>
        <taxon>Campylobacteraceae</taxon>
        <taxon>Campylobacter</taxon>
    </lineage>
</organism>
<name>B9D3J0_CAMRE</name>
<protein>
    <submittedName>
        <fullName evidence="2">Uncharacterized protein</fullName>
    </submittedName>
</protein>
<dbReference type="EMBL" id="ACFU01000020">
    <property type="protein sequence ID" value="EEF13441.1"/>
    <property type="molecule type" value="Genomic_DNA"/>
</dbReference>
<evidence type="ECO:0000313" key="2">
    <source>
        <dbReference type="EMBL" id="EEF13441.1"/>
    </source>
</evidence>
<accession>B9D3J0</accession>
<dbReference type="STRING" id="553218.CAMRE0001_0044"/>
<dbReference type="Proteomes" id="UP000003082">
    <property type="component" value="Unassembled WGS sequence"/>
</dbReference>
<dbReference type="AlphaFoldDB" id="B9D3J0"/>
<sequence>MPFVKFDHLKRGSFSPAKFKADSGEGSNLAAETRRGNN</sequence>
<proteinExistence type="predicted"/>
<keyword evidence="3" id="KW-1185">Reference proteome</keyword>
<evidence type="ECO:0000313" key="3">
    <source>
        <dbReference type="Proteomes" id="UP000003082"/>
    </source>
</evidence>
<feature type="region of interest" description="Disordered" evidence="1">
    <location>
        <begin position="17"/>
        <end position="38"/>
    </location>
</feature>
<gene>
    <name evidence="2" type="ORF">CAMRE0001_0044</name>
</gene>
<evidence type="ECO:0000256" key="1">
    <source>
        <dbReference type="SAM" id="MobiDB-lite"/>
    </source>
</evidence>
<comment type="caution">
    <text evidence="2">The sequence shown here is derived from an EMBL/GenBank/DDBJ whole genome shotgun (WGS) entry which is preliminary data.</text>
</comment>